<proteinExistence type="predicted"/>
<keyword evidence="2" id="KW-1185">Reference proteome</keyword>
<dbReference type="AlphaFoldDB" id="A0A975BTK2"/>
<sequence>MIGAEEIARVGSRFILQSVRKNLGSPIILVKAFIKLKRKDIIFYGI</sequence>
<protein>
    <submittedName>
        <fullName evidence="1">Uncharacterized protein</fullName>
    </submittedName>
</protein>
<dbReference type="KEGG" id="dmm:dnm_074970"/>
<evidence type="ECO:0000313" key="1">
    <source>
        <dbReference type="EMBL" id="QTA91430.1"/>
    </source>
</evidence>
<gene>
    <name evidence="1" type="ORF">dnm_074970</name>
</gene>
<evidence type="ECO:0000313" key="2">
    <source>
        <dbReference type="Proteomes" id="UP000663722"/>
    </source>
</evidence>
<reference evidence="1" key="1">
    <citation type="journal article" date="2021" name="Microb. Physiol.">
        <title>Proteogenomic Insights into the Physiology of Marine, Sulfate-Reducing, Filamentous Desulfonema limicola and Desulfonema magnum.</title>
        <authorList>
            <person name="Schnaars V."/>
            <person name="Wohlbrand L."/>
            <person name="Scheve S."/>
            <person name="Hinrichs C."/>
            <person name="Reinhardt R."/>
            <person name="Rabus R."/>
        </authorList>
    </citation>
    <scope>NUCLEOTIDE SEQUENCE</scope>
    <source>
        <strain evidence="1">4be13</strain>
    </source>
</reference>
<dbReference type="Proteomes" id="UP000663722">
    <property type="component" value="Chromosome"/>
</dbReference>
<accession>A0A975BTK2</accession>
<dbReference type="EMBL" id="CP061800">
    <property type="protein sequence ID" value="QTA91430.1"/>
    <property type="molecule type" value="Genomic_DNA"/>
</dbReference>
<name>A0A975BTK2_9BACT</name>
<organism evidence="1 2">
    <name type="scientific">Desulfonema magnum</name>
    <dbReference type="NCBI Taxonomy" id="45655"/>
    <lineage>
        <taxon>Bacteria</taxon>
        <taxon>Pseudomonadati</taxon>
        <taxon>Thermodesulfobacteriota</taxon>
        <taxon>Desulfobacteria</taxon>
        <taxon>Desulfobacterales</taxon>
        <taxon>Desulfococcaceae</taxon>
        <taxon>Desulfonema</taxon>
    </lineage>
</organism>